<evidence type="ECO:0000313" key="2">
    <source>
        <dbReference type="Proteomes" id="UP000297866"/>
    </source>
</evidence>
<dbReference type="SUPFAM" id="SSF53756">
    <property type="entry name" value="UDP-Glycosyltransferase/glycogen phosphorylase"/>
    <property type="match status" value="1"/>
</dbReference>
<dbReference type="AlphaFoldDB" id="A0A4R8UEA3"/>
<dbReference type="Gene3D" id="3.40.50.2000">
    <property type="entry name" value="Glycogen Phosphorylase B"/>
    <property type="match status" value="1"/>
</dbReference>
<dbReference type="EMBL" id="SOEZ01000039">
    <property type="protein sequence ID" value="TFB51748.1"/>
    <property type="molecule type" value="Genomic_DNA"/>
</dbReference>
<evidence type="ECO:0000313" key="1">
    <source>
        <dbReference type="EMBL" id="TFB51748.1"/>
    </source>
</evidence>
<proteinExistence type="predicted"/>
<sequence length="349" mass="38586">MRILQSYPGGRATTNPYLTQLGNRLGARSELLTFTWTRALTDRYDVLHVHWPETLLRGRTPLRALVRRLLFRALLARVRRRRTAVVRTVHNVRSHEDTTPAERRLIERLDRRTTLWIRLNEATPVPGGAPVRTIEHGDYRDWFAGHALPDTQPGRMLYFGLIRSYKGLDALITAFAGLPAAPGAGAEAPSLQIVGRPQPPGLGEAVVRAAAVDTRIDVCLRYVSDAELVDAVGRAELVVLPYREMHNSGAALVALSLGRPILVPSNAVTEALRTEVGQDWVITYSGEISAAVLAEGMARARAQRGETGPDLSRRRWDDVIDRHFEAYESAVLAARSPRPAPRAVPAGLY</sequence>
<organism evidence="1 2">
    <name type="scientific">Cryobacterium tagatosivorans</name>
    <dbReference type="NCBI Taxonomy" id="1259199"/>
    <lineage>
        <taxon>Bacteria</taxon>
        <taxon>Bacillati</taxon>
        <taxon>Actinomycetota</taxon>
        <taxon>Actinomycetes</taxon>
        <taxon>Micrococcales</taxon>
        <taxon>Microbacteriaceae</taxon>
        <taxon>Cryobacterium</taxon>
    </lineage>
</organism>
<dbReference type="OrthoDB" id="9771846at2"/>
<accession>A0A4R8UEA3</accession>
<comment type="caution">
    <text evidence="1">The sequence shown here is derived from an EMBL/GenBank/DDBJ whole genome shotgun (WGS) entry which is preliminary data.</text>
</comment>
<reference evidence="1 2" key="1">
    <citation type="submission" date="2019-03" db="EMBL/GenBank/DDBJ databases">
        <title>Genomics of glacier-inhabiting Cryobacterium strains.</title>
        <authorList>
            <person name="Liu Q."/>
            <person name="Xin Y.-H."/>
        </authorList>
    </citation>
    <scope>NUCLEOTIDE SEQUENCE [LARGE SCALE GENOMIC DNA]</scope>
    <source>
        <strain evidence="1 2">Sr47</strain>
    </source>
</reference>
<dbReference type="Proteomes" id="UP000297866">
    <property type="component" value="Unassembled WGS sequence"/>
</dbReference>
<name>A0A4R8UEA3_9MICO</name>
<evidence type="ECO:0008006" key="3">
    <source>
        <dbReference type="Google" id="ProtNLM"/>
    </source>
</evidence>
<keyword evidence="2" id="KW-1185">Reference proteome</keyword>
<dbReference type="RefSeq" id="WP_134489842.1">
    <property type="nucleotide sequence ID" value="NZ_SOEZ01000039.1"/>
</dbReference>
<protein>
    <recommendedName>
        <fullName evidence="3">Glycosyl transferase</fullName>
    </recommendedName>
</protein>
<gene>
    <name evidence="1" type="ORF">E3O23_07920</name>
</gene>